<dbReference type="Gene3D" id="3.30.10.20">
    <property type="match status" value="3"/>
</dbReference>
<accession>A0AAN4VZD3</accession>
<evidence type="ECO:0000313" key="3">
    <source>
        <dbReference type="Proteomes" id="UP001310022"/>
    </source>
</evidence>
<sequence>MSFFKPKSFLDLILHWVLIGIIGTGFVGGFFYLYLPNVTEHGETVTVPNVMERNYQELEAELGARSLRYEIELDSGFSADLPPLAVIKQFPEAGTKVKSNRKIYITLNASNPPKVKMPHLIDGSLTNAQIVLNSYDLKMGEIKYEPDLAENAVLRQEYKGSPVEAGTLIAKGSTIDLVVGDGYGKRTFELENYVGRPLDEVELAIKGSSLKVGFVKPRDRNDSLNYVVIRQRPLEDTQVRVGQEIDLWVELAPEPEEDAPATEDIF</sequence>
<name>A0AAN4VZD3_9BACT</name>
<keyword evidence="3" id="KW-1185">Reference proteome</keyword>
<evidence type="ECO:0000313" key="2">
    <source>
        <dbReference type="EMBL" id="GJM61145.1"/>
    </source>
</evidence>
<dbReference type="AlphaFoldDB" id="A0AAN4VZD3"/>
<gene>
    <name evidence="2" type="ORF">PEDI_16970</name>
</gene>
<dbReference type="SMART" id="SM00740">
    <property type="entry name" value="PASTA"/>
    <property type="match status" value="3"/>
</dbReference>
<dbReference type="Proteomes" id="UP001310022">
    <property type="component" value="Unassembled WGS sequence"/>
</dbReference>
<dbReference type="RefSeq" id="WP_053405118.1">
    <property type="nucleotide sequence ID" value="NZ_BQKE01000001.1"/>
</dbReference>
<reference evidence="2 3" key="1">
    <citation type="submission" date="2021-12" db="EMBL/GenBank/DDBJ databases">
        <title>Genome sequencing of bacteria with rrn-lacking chromosome and rrn-plasmid.</title>
        <authorList>
            <person name="Anda M."/>
            <person name="Iwasaki W."/>
        </authorList>
    </citation>
    <scope>NUCLEOTIDE SEQUENCE [LARGE SCALE GENOMIC DNA]</scope>
    <source>
        <strain evidence="2 3">NBRC 15940</strain>
    </source>
</reference>
<comment type="caution">
    <text evidence="2">The sequence shown here is derived from an EMBL/GenBank/DDBJ whole genome shotgun (WGS) entry which is preliminary data.</text>
</comment>
<dbReference type="PROSITE" id="PS51178">
    <property type="entry name" value="PASTA"/>
    <property type="match status" value="1"/>
</dbReference>
<proteinExistence type="predicted"/>
<dbReference type="EMBL" id="BQKE01000001">
    <property type="protein sequence ID" value="GJM61145.1"/>
    <property type="molecule type" value="Genomic_DNA"/>
</dbReference>
<dbReference type="InterPro" id="IPR005543">
    <property type="entry name" value="PASTA_dom"/>
</dbReference>
<feature type="domain" description="PASTA" evidence="1">
    <location>
        <begin position="42"/>
        <end position="109"/>
    </location>
</feature>
<organism evidence="2 3">
    <name type="scientific">Persicobacter diffluens</name>
    <dbReference type="NCBI Taxonomy" id="981"/>
    <lineage>
        <taxon>Bacteria</taxon>
        <taxon>Pseudomonadati</taxon>
        <taxon>Bacteroidota</taxon>
        <taxon>Cytophagia</taxon>
        <taxon>Cytophagales</taxon>
        <taxon>Persicobacteraceae</taxon>
        <taxon>Persicobacter</taxon>
    </lineage>
</organism>
<evidence type="ECO:0000259" key="1">
    <source>
        <dbReference type="PROSITE" id="PS51178"/>
    </source>
</evidence>
<dbReference type="CDD" id="cd06577">
    <property type="entry name" value="PASTA_pknB"/>
    <property type="match status" value="3"/>
</dbReference>
<dbReference type="Pfam" id="PF03793">
    <property type="entry name" value="PASTA"/>
    <property type="match status" value="2"/>
</dbReference>
<protein>
    <recommendedName>
        <fullName evidence="1">PASTA domain-containing protein</fullName>
    </recommendedName>
</protein>